<gene>
    <name evidence="1" type="ORF">FEK34_25580</name>
</gene>
<evidence type="ECO:0000313" key="2">
    <source>
        <dbReference type="Proteomes" id="UP000306378"/>
    </source>
</evidence>
<dbReference type="Proteomes" id="UP000306378">
    <property type="component" value="Unassembled WGS sequence"/>
</dbReference>
<accession>A0A5R8NEE0</accession>
<dbReference type="RefSeq" id="WP_138451802.1">
    <property type="nucleotide sequence ID" value="NZ_VBUT01000011.1"/>
</dbReference>
<protein>
    <submittedName>
        <fullName evidence="1">Uncharacterized protein</fullName>
    </submittedName>
</protein>
<dbReference type="AlphaFoldDB" id="A0A5R8NEE0"/>
<comment type="caution">
    <text evidence="1">The sequence shown here is derived from an EMBL/GenBank/DDBJ whole genome shotgun (WGS) entry which is preliminary data.</text>
</comment>
<proteinExistence type="predicted"/>
<organism evidence="1 2">
    <name type="scientific">Nocardia cyriacigeorgica</name>
    <dbReference type="NCBI Taxonomy" id="135487"/>
    <lineage>
        <taxon>Bacteria</taxon>
        <taxon>Bacillati</taxon>
        <taxon>Actinomycetota</taxon>
        <taxon>Actinomycetes</taxon>
        <taxon>Mycobacteriales</taxon>
        <taxon>Nocardiaceae</taxon>
        <taxon>Nocardia</taxon>
    </lineage>
</organism>
<sequence>MIIDEHGNCLHDDVATIVTHSSDATSYNQICNDCGLHVGGFLSDDAARQPADYVCPICGGVGCEHCGSGEVDPSELTADTEFDDDNDDAGDEWDRARDRAIDMAVGVW</sequence>
<reference evidence="1 2" key="1">
    <citation type="submission" date="2019-05" db="EMBL/GenBank/DDBJ databases">
        <title>Genomes sequences of two Nocardia cyriacigeorgica environmental isolates, type strains Nocardia asteroides ATCC 19247 and Nocardia cyriacigeorgica DSM 44484.</title>
        <authorList>
            <person name="Vautrin F."/>
            <person name="Bergeron E."/>
            <person name="Dubost A."/>
            <person name="Abrouk D."/>
            <person name="Rodriguez Nava V."/>
            <person name="Pujic P."/>
        </authorList>
    </citation>
    <scope>NUCLEOTIDE SEQUENCE [LARGE SCALE GENOMIC DNA]</scope>
    <source>
        <strain evidence="1 2">EML 446</strain>
    </source>
</reference>
<evidence type="ECO:0000313" key="1">
    <source>
        <dbReference type="EMBL" id="TLF74091.1"/>
    </source>
</evidence>
<dbReference type="EMBL" id="VBUT01000011">
    <property type="protein sequence ID" value="TLF74091.1"/>
    <property type="molecule type" value="Genomic_DNA"/>
</dbReference>
<name>A0A5R8NEE0_9NOCA</name>